<protein>
    <recommendedName>
        <fullName evidence="2 10">DNA primase large subunit</fullName>
    </recommendedName>
</protein>
<dbReference type="InterPro" id="IPR016558">
    <property type="entry name" value="DNA_primase_lsu_euk"/>
</dbReference>
<keyword evidence="6 10" id="KW-0479">Metal-binding</keyword>
<dbReference type="FunCoup" id="A0A6J2XZ93">
    <property type="interactions" value="1359"/>
</dbReference>
<keyword evidence="4 10" id="KW-0639">Primosome</keyword>
<evidence type="ECO:0000256" key="3">
    <source>
        <dbReference type="ARBA" id="ARBA00022485"/>
    </source>
</evidence>
<evidence type="ECO:0000259" key="12">
    <source>
        <dbReference type="Pfam" id="PF04104"/>
    </source>
</evidence>
<keyword evidence="5 10" id="KW-0235">DNA replication</keyword>
<reference evidence="14" key="1">
    <citation type="submission" date="2025-08" db="UniProtKB">
        <authorList>
            <consortium name="RefSeq"/>
        </authorList>
    </citation>
    <scope>IDENTIFICATION</scope>
    <source>
        <tissue evidence="14">Gonads</tissue>
    </source>
</reference>
<dbReference type="KEGG" id="soy:115882695"/>
<dbReference type="Pfam" id="PF26466">
    <property type="entry name" value="DNA_primase_lrg_N"/>
    <property type="match status" value="1"/>
</dbReference>
<dbReference type="GeneID" id="115882695"/>
<evidence type="ECO:0000256" key="5">
    <source>
        <dbReference type="ARBA" id="ARBA00022705"/>
    </source>
</evidence>
<dbReference type="Pfam" id="PF04104">
    <property type="entry name" value="DNA_primase_lrg"/>
    <property type="match status" value="1"/>
</dbReference>
<dbReference type="GO" id="GO:0006269">
    <property type="term" value="P:DNA replication, synthesis of primer"/>
    <property type="evidence" value="ECO:0007669"/>
    <property type="project" value="UniProtKB-KW"/>
</dbReference>
<dbReference type="PIRSF" id="PIRSF009449">
    <property type="entry name" value="DNA_primase_large_subunit"/>
    <property type="match status" value="1"/>
</dbReference>
<gene>
    <name evidence="14" type="primary">LOC115882695</name>
</gene>
<proteinExistence type="inferred from homology"/>
<evidence type="ECO:0000313" key="14">
    <source>
        <dbReference type="RefSeq" id="XP_030756767.1"/>
    </source>
</evidence>
<evidence type="ECO:0000256" key="9">
    <source>
        <dbReference type="ARBA" id="ARBA00023125"/>
    </source>
</evidence>
<feature type="domain" description="DNA primase large subunit C-terminal" evidence="12">
    <location>
        <begin position="285"/>
        <end position="453"/>
    </location>
</feature>
<dbReference type="GO" id="GO:0003677">
    <property type="term" value="F:DNA binding"/>
    <property type="evidence" value="ECO:0007669"/>
    <property type="project" value="UniProtKB-UniRule"/>
</dbReference>
<dbReference type="Gene3D" id="1.20.930.80">
    <property type="match status" value="1"/>
</dbReference>
<evidence type="ECO:0000256" key="4">
    <source>
        <dbReference type="ARBA" id="ARBA00022515"/>
    </source>
</evidence>
<dbReference type="FunFam" id="1.20.930.80:FF:000001">
    <property type="entry name" value="DNA primase large subunit"/>
    <property type="match status" value="1"/>
</dbReference>
<dbReference type="GO" id="GO:0051539">
    <property type="term" value="F:4 iron, 4 sulfur cluster binding"/>
    <property type="evidence" value="ECO:0007669"/>
    <property type="project" value="UniProtKB-UniRule"/>
</dbReference>
<comment type="similarity">
    <text evidence="1 10">Belongs to the eukaryotic-type primase large subunit family.</text>
</comment>
<dbReference type="RefSeq" id="XP_030756767.1">
    <property type="nucleotide sequence ID" value="XM_030900907.1"/>
</dbReference>
<evidence type="ECO:0000256" key="7">
    <source>
        <dbReference type="ARBA" id="ARBA00023004"/>
    </source>
</evidence>
<keyword evidence="8 10" id="KW-0411">Iron-sulfur</keyword>
<keyword evidence="13" id="KW-1185">Reference proteome</keyword>
<feature type="binding site" evidence="11">
    <location>
        <position position="429"/>
    </location>
    <ligand>
        <name>[4Fe-4S] cluster</name>
        <dbReference type="ChEBI" id="CHEBI:49883"/>
    </ligand>
</feature>
<accession>A0A6J2XZ93</accession>
<dbReference type="GO" id="GO:0046872">
    <property type="term" value="F:metal ion binding"/>
    <property type="evidence" value="ECO:0007669"/>
    <property type="project" value="UniProtKB-UniRule"/>
</dbReference>
<evidence type="ECO:0000256" key="8">
    <source>
        <dbReference type="ARBA" id="ARBA00023014"/>
    </source>
</evidence>
<feature type="binding site" evidence="11">
    <location>
        <position position="294"/>
    </location>
    <ligand>
        <name>[4Fe-4S] cluster</name>
        <dbReference type="ChEBI" id="CHEBI:49883"/>
    </ligand>
</feature>
<dbReference type="GO" id="GO:0005658">
    <property type="term" value="C:alpha DNA polymerase:primase complex"/>
    <property type="evidence" value="ECO:0007669"/>
    <property type="project" value="TreeGrafter"/>
</dbReference>
<keyword evidence="3 10" id="KW-0004">4Fe-4S</keyword>
<dbReference type="PANTHER" id="PTHR10537">
    <property type="entry name" value="DNA PRIMASE LARGE SUBUNIT"/>
    <property type="match status" value="1"/>
</dbReference>
<evidence type="ECO:0000256" key="6">
    <source>
        <dbReference type="ARBA" id="ARBA00022723"/>
    </source>
</evidence>
<dbReference type="CDD" id="cd07322">
    <property type="entry name" value="PriL_PriS_Eukaryotic"/>
    <property type="match status" value="1"/>
</dbReference>
<name>A0A6J2XZ93_SITOR</name>
<dbReference type="InterPro" id="IPR007238">
    <property type="entry name" value="DNA_primase_lsu_euk/arc"/>
</dbReference>
<sequence length="469" mass="54464">MDINARRRRNHTAVVHTDTGIYSHDLSLYSEYPTNLLGLSEFEELALERLQLLRIIEQASLKGHKLFSNDWKNCIKEDLIKNTLKKYARLMNGANGQTELDIQARRADHISHYILRLAYCRSEDLRRWFLAREMDWFRIKFTSQTSAGVLKFLDISNLRYTPISNEEKDEIKGHLLDSTPGLSHAVISTDFYKVPIHDVLLLVKGRRSYLKAGFAYIPMSDLVVCIQSKFRASLSESLNYMSHRIANLDDERLSDLLCNLHNTYTGKDYVTGQNKDAVNIACLDEYSKKHFPLCMRHMHEVLTSTHHLKHNGRLQYGLFLKGIGVLYESANEFWRREFTKAMDSDKFEKKYSYNFKHQYGLVGNRVDYSPYSCIKIIMSNVGPGETHGCPFKHWDNAYLKSKLNEYGVDQEGVKEIMTLVSNKHYQIACTKYFELTHGQQQAANSIIHPNQYFEESMNLTKDRAEKAKK</sequence>
<comment type="function">
    <text evidence="10">DNA primase is the polymerase that synthesizes small RNA primers for the Okazaki fragments made during discontinuous DNA replication.</text>
</comment>
<dbReference type="OrthoDB" id="421393at2759"/>
<dbReference type="GO" id="GO:0006270">
    <property type="term" value="P:DNA replication initiation"/>
    <property type="evidence" value="ECO:0007669"/>
    <property type="project" value="TreeGrafter"/>
</dbReference>
<dbReference type="AlphaFoldDB" id="A0A6J2XZ93"/>
<keyword evidence="9 10" id="KW-0238">DNA-binding</keyword>
<dbReference type="InParanoid" id="A0A6J2XZ93"/>
<keyword evidence="7 10" id="KW-0408">Iron</keyword>
<evidence type="ECO:0000256" key="10">
    <source>
        <dbReference type="PIRNR" id="PIRNR009449"/>
    </source>
</evidence>
<evidence type="ECO:0000313" key="13">
    <source>
        <dbReference type="Proteomes" id="UP000504635"/>
    </source>
</evidence>
<comment type="cofactor">
    <cofactor evidence="10">
        <name>[4Fe-4S] cluster</name>
        <dbReference type="ChEBI" id="CHEBI:49883"/>
    </cofactor>
    <text evidence="10">Binds 1 [4Fe-4S] cluster.</text>
</comment>
<dbReference type="PANTHER" id="PTHR10537:SF3">
    <property type="entry name" value="DNA PRIMASE LARGE SUBUNIT"/>
    <property type="match status" value="1"/>
</dbReference>
<feature type="binding site" evidence="11">
    <location>
        <position position="389"/>
    </location>
    <ligand>
        <name>[4Fe-4S] cluster</name>
        <dbReference type="ChEBI" id="CHEBI:49883"/>
    </ligand>
</feature>
<dbReference type="InterPro" id="IPR058560">
    <property type="entry name" value="DNA_primase_C"/>
</dbReference>
<feature type="binding site" evidence="11">
    <location>
        <position position="373"/>
    </location>
    <ligand>
        <name>[4Fe-4S] cluster</name>
        <dbReference type="ChEBI" id="CHEBI:49883"/>
    </ligand>
</feature>
<evidence type="ECO:0000256" key="1">
    <source>
        <dbReference type="ARBA" id="ARBA00010564"/>
    </source>
</evidence>
<organism evidence="13 14">
    <name type="scientific">Sitophilus oryzae</name>
    <name type="common">Rice weevil</name>
    <name type="synonym">Curculio oryzae</name>
    <dbReference type="NCBI Taxonomy" id="7048"/>
    <lineage>
        <taxon>Eukaryota</taxon>
        <taxon>Metazoa</taxon>
        <taxon>Ecdysozoa</taxon>
        <taxon>Arthropoda</taxon>
        <taxon>Hexapoda</taxon>
        <taxon>Insecta</taxon>
        <taxon>Pterygota</taxon>
        <taxon>Neoptera</taxon>
        <taxon>Endopterygota</taxon>
        <taxon>Coleoptera</taxon>
        <taxon>Polyphaga</taxon>
        <taxon>Cucujiformia</taxon>
        <taxon>Curculionidae</taxon>
        <taxon>Dryophthorinae</taxon>
        <taxon>Sitophilus</taxon>
    </lineage>
</organism>
<dbReference type="Proteomes" id="UP000504635">
    <property type="component" value="Unplaced"/>
</dbReference>
<evidence type="ECO:0000256" key="2">
    <source>
        <dbReference type="ARBA" id="ARBA00019038"/>
    </source>
</evidence>
<evidence type="ECO:0000256" key="11">
    <source>
        <dbReference type="PIRSR" id="PIRSR009449-1"/>
    </source>
</evidence>